<keyword evidence="2" id="KW-0472">Membrane</keyword>
<dbReference type="Proteomes" id="UP000053766">
    <property type="component" value="Unassembled WGS sequence"/>
</dbReference>
<reference evidence="4" key="2">
    <citation type="journal article" date="2016" name="Sci. Rep.">
        <title>Dictyocaulus viviparus genome, variome and transcriptome elucidate lungworm biology and support future intervention.</title>
        <authorList>
            <person name="McNulty S.N."/>
            <person name="Strube C."/>
            <person name="Rosa B.A."/>
            <person name="Martin J.C."/>
            <person name="Tyagi R."/>
            <person name="Choi Y.J."/>
            <person name="Wang Q."/>
            <person name="Hallsworth Pepin K."/>
            <person name="Zhang X."/>
            <person name="Ozersky P."/>
            <person name="Wilson R.K."/>
            <person name="Sternberg P.W."/>
            <person name="Gasser R.B."/>
            <person name="Mitreva M."/>
        </authorList>
    </citation>
    <scope>NUCLEOTIDE SEQUENCE [LARGE SCALE GENOMIC DNA]</scope>
    <source>
        <strain evidence="4">HannoverDv2000</strain>
    </source>
</reference>
<name>A0A0D8Y3B2_DICVI</name>
<evidence type="ECO:0000256" key="1">
    <source>
        <dbReference type="SAM" id="MobiDB-lite"/>
    </source>
</evidence>
<dbReference type="AlphaFoldDB" id="A0A0D8Y3B2"/>
<evidence type="ECO:0000313" key="3">
    <source>
        <dbReference type="EMBL" id="KJH51348.1"/>
    </source>
</evidence>
<keyword evidence="2" id="KW-0812">Transmembrane</keyword>
<proteinExistence type="predicted"/>
<dbReference type="OrthoDB" id="5809955at2759"/>
<dbReference type="PANTHER" id="PTHR31430:SF4">
    <property type="entry name" value="RING-TYPE DOMAIN-CONTAINING PROTEIN"/>
    <property type="match status" value="1"/>
</dbReference>
<gene>
    <name evidence="3" type="ORF">DICVIV_02467</name>
</gene>
<evidence type="ECO:0000313" key="4">
    <source>
        <dbReference type="Proteomes" id="UP000053766"/>
    </source>
</evidence>
<dbReference type="EMBL" id="KN716185">
    <property type="protein sequence ID" value="KJH51348.1"/>
    <property type="molecule type" value="Genomic_DNA"/>
</dbReference>
<keyword evidence="4" id="KW-1185">Reference proteome</keyword>
<dbReference type="PANTHER" id="PTHR31430">
    <property type="entry name" value="PROTEIN CBG22332-RELATED"/>
    <property type="match status" value="1"/>
</dbReference>
<organism evidence="3 4">
    <name type="scientific">Dictyocaulus viviparus</name>
    <name type="common">Bovine lungworm</name>
    <dbReference type="NCBI Taxonomy" id="29172"/>
    <lineage>
        <taxon>Eukaryota</taxon>
        <taxon>Metazoa</taxon>
        <taxon>Ecdysozoa</taxon>
        <taxon>Nematoda</taxon>
        <taxon>Chromadorea</taxon>
        <taxon>Rhabditida</taxon>
        <taxon>Rhabditina</taxon>
        <taxon>Rhabditomorpha</taxon>
        <taxon>Strongyloidea</taxon>
        <taxon>Metastrongylidae</taxon>
        <taxon>Dictyocaulus</taxon>
    </lineage>
</organism>
<feature type="transmembrane region" description="Helical" evidence="2">
    <location>
        <begin position="147"/>
        <end position="167"/>
    </location>
</feature>
<protein>
    <submittedName>
        <fullName evidence="3">Uncharacterized protein</fullName>
    </submittedName>
</protein>
<keyword evidence="2" id="KW-1133">Transmembrane helix</keyword>
<sequence>MPSSKYYRERWSVSQMLPEFAGDTGHPLLQSIGYTVNRDAETGRLVYDYHVSWTDRTRATYRTWKWIIRRLLDTNRVALIVPVRCDGPCGGLTGTDYIQFGLCEHNICRKCYESAVGADYEGIHGCCNKECVELANRERELRRRYSIGQIFSFNIYIIKFKLISYYYRASKKREKKRAKRLRSDASFRMKYDNPDFERFMNNIGKSRSSTMDSERSGIMVSSRGNLNRDDE</sequence>
<evidence type="ECO:0000256" key="2">
    <source>
        <dbReference type="SAM" id="Phobius"/>
    </source>
</evidence>
<reference evidence="3 4" key="1">
    <citation type="submission" date="2013-11" db="EMBL/GenBank/DDBJ databases">
        <title>Draft genome of the bovine lungworm Dictyocaulus viviparus.</title>
        <authorList>
            <person name="Mitreva M."/>
        </authorList>
    </citation>
    <scope>NUCLEOTIDE SEQUENCE [LARGE SCALE GENOMIC DNA]</scope>
    <source>
        <strain evidence="3 4">HannoverDv2000</strain>
    </source>
</reference>
<accession>A0A0D8Y3B2</accession>
<feature type="region of interest" description="Disordered" evidence="1">
    <location>
        <begin position="202"/>
        <end position="231"/>
    </location>
</feature>